<keyword evidence="1" id="KW-1133">Transmembrane helix</keyword>
<keyword evidence="1" id="KW-0472">Membrane</keyword>
<reference evidence="2 3" key="1">
    <citation type="submission" date="2018-02" db="EMBL/GenBank/DDBJ databases">
        <authorList>
            <person name="Dubost A."/>
        </authorList>
    </citation>
    <scope>NUCLEOTIDE SEQUENCE [LARGE SCALE GENOMIC DNA]</scope>
    <source>
        <strain evidence="3">JV551A3</strain>
    </source>
</reference>
<evidence type="ECO:0000313" key="2">
    <source>
        <dbReference type="EMBL" id="SPO60396.1"/>
    </source>
</evidence>
<sequence>MAECIQDCYTRASMDGPPWTALVAIRLGIAVVLLWGTGRLALQKAWLLPVWCRSGMAVGLLFAGEFLFIAEGLSWTSACGGLSVYGSAFKSLHVNYRSDVLAGNGLSGAPEGVGEVTFPVIRKQVGP</sequence>
<keyword evidence="1" id="KW-0812">Transmembrane</keyword>
<comment type="caution">
    <text evidence="2">The sequence shown here is derived from an EMBL/GenBank/DDBJ whole genome shotgun (WGS) entry which is preliminary data.</text>
</comment>
<name>A0AAQ1P5S1_9PSED</name>
<accession>A0AAQ1P5S1</accession>
<dbReference type="Proteomes" id="UP000294335">
    <property type="component" value="Unassembled WGS sequence"/>
</dbReference>
<feature type="transmembrane region" description="Helical" evidence="1">
    <location>
        <begin position="19"/>
        <end position="38"/>
    </location>
</feature>
<keyword evidence="3" id="KW-1185">Reference proteome</keyword>
<dbReference type="EMBL" id="OPYN01000085">
    <property type="protein sequence ID" value="SPO60396.1"/>
    <property type="molecule type" value="Genomic_DNA"/>
</dbReference>
<protein>
    <submittedName>
        <fullName evidence="2">Uncharacterized protein</fullName>
    </submittedName>
</protein>
<evidence type="ECO:0000313" key="3">
    <source>
        <dbReference type="Proteomes" id="UP000294335"/>
    </source>
</evidence>
<evidence type="ECO:0000256" key="1">
    <source>
        <dbReference type="SAM" id="Phobius"/>
    </source>
</evidence>
<feature type="transmembrane region" description="Helical" evidence="1">
    <location>
        <begin position="50"/>
        <end position="70"/>
    </location>
</feature>
<dbReference type="AlphaFoldDB" id="A0AAQ1P5S1"/>
<organism evidence="2 3">
    <name type="scientific">Pseudomonas inefficax</name>
    <dbReference type="NCBI Taxonomy" id="2078786"/>
    <lineage>
        <taxon>Bacteria</taxon>
        <taxon>Pseudomonadati</taxon>
        <taxon>Pseudomonadota</taxon>
        <taxon>Gammaproteobacteria</taxon>
        <taxon>Pseudomonadales</taxon>
        <taxon>Pseudomonadaceae</taxon>
        <taxon>Pseudomonas</taxon>
    </lineage>
</organism>
<gene>
    <name evidence="2" type="ORF">JV551A3_V1_850017</name>
</gene>
<proteinExistence type="predicted"/>